<evidence type="ECO:0000313" key="2">
    <source>
        <dbReference type="EMBL" id="WVZ52268.1"/>
    </source>
</evidence>
<organism evidence="2 3">
    <name type="scientific">Paspalum notatum var. saurae</name>
    <dbReference type="NCBI Taxonomy" id="547442"/>
    <lineage>
        <taxon>Eukaryota</taxon>
        <taxon>Viridiplantae</taxon>
        <taxon>Streptophyta</taxon>
        <taxon>Embryophyta</taxon>
        <taxon>Tracheophyta</taxon>
        <taxon>Spermatophyta</taxon>
        <taxon>Magnoliopsida</taxon>
        <taxon>Liliopsida</taxon>
        <taxon>Poales</taxon>
        <taxon>Poaceae</taxon>
        <taxon>PACMAD clade</taxon>
        <taxon>Panicoideae</taxon>
        <taxon>Andropogonodae</taxon>
        <taxon>Paspaleae</taxon>
        <taxon>Paspalinae</taxon>
        <taxon>Paspalum</taxon>
    </lineage>
</organism>
<dbReference type="Proteomes" id="UP001341281">
    <property type="component" value="Chromosome 01"/>
</dbReference>
<dbReference type="PANTHER" id="PTHR11439">
    <property type="entry name" value="GAG-POL-RELATED RETROTRANSPOSON"/>
    <property type="match status" value="1"/>
</dbReference>
<dbReference type="PANTHER" id="PTHR11439:SF483">
    <property type="entry name" value="PEPTIDE SYNTHASE GLIP-LIKE, PUTATIVE (AFU_ORTHOLOGUE AFUA_3G12920)-RELATED"/>
    <property type="match status" value="1"/>
</dbReference>
<reference evidence="2 3" key="1">
    <citation type="submission" date="2024-02" db="EMBL/GenBank/DDBJ databases">
        <title>High-quality chromosome-scale genome assembly of Pensacola bahiagrass (Paspalum notatum Flugge var. saurae).</title>
        <authorList>
            <person name="Vega J.M."/>
            <person name="Podio M."/>
            <person name="Orjuela J."/>
            <person name="Siena L.A."/>
            <person name="Pessino S.C."/>
            <person name="Combes M.C."/>
            <person name="Mariac C."/>
            <person name="Albertini E."/>
            <person name="Pupilli F."/>
            <person name="Ortiz J.P.A."/>
            <person name="Leblanc O."/>
        </authorList>
    </citation>
    <scope>NUCLEOTIDE SEQUENCE [LARGE SCALE GENOMIC DNA]</scope>
    <source>
        <strain evidence="2">R1</strain>
        <tissue evidence="2">Leaf</tissue>
    </source>
</reference>
<name>A0AAQ3SDZ3_PASNO</name>
<gene>
    <name evidence="2" type="ORF">U9M48_003344</name>
</gene>
<dbReference type="InterPro" id="IPR013103">
    <property type="entry name" value="RVT_2"/>
</dbReference>
<proteinExistence type="predicted"/>
<dbReference type="InterPro" id="IPR043502">
    <property type="entry name" value="DNA/RNA_pol_sf"/>
</dbReference>
<feature type="domain" description="Reverse transcriptase Ty1/copia-type" evidence="1">
    <location>
        <begin position="4"/>
        <end position="210"/>
    </location>
</feature>
<dbReference type="AlphaFoldDB" id="A0AAQ3SDZ3"/>
<dbReference type="Pfam" id="PF07727">
    <property type="entry name" value="RVT_2"/>
    <property type="match status" value="1"/>
</dbReference>
<dbReference type="CDD" id="cd09272">
    <property type="entry name" value="RNase_HI_RT_Ty1"/>
    <property type="match status" value="1"/>
</dbReference>
<evidence type="ECO:0000313" key="3">
    <source>
        <dbReference type="Proteomes" id="UP001341281"/>
    </source>
</evidence>
<accession>A0AAQ3SDZ3</accession>
<dbReference type="EMBL" id="CP144745">
    <property type="protein sequence ID" value="WVZ52268.1"/>
    <property type="molecule type" value="Genomic_DNA"/>
</dbReference>
<evidence type="ECO:0000259" key="1">
    <source>
        <dbReference type="Pfam" id="PF07727"/>
    </source>
</evidence>
<dbReference type="SUPFAM" id="SSF56672">
    <property type="entry name" value="DNA/RNA polymerases"/>
    <property type="match status" value="1"/>
</dbReference>
<sequence>MKPNQNVIGTKWVFRNKQDEHGVVTRNKARLVAQGFTQSWTLERHAPVARLESFATHHNFKLYQMDVKSAFLNGPIQELVYVEQPPGFEDPKKPNHVYKLHKEFLLKNGFEIGKADSTLFTRKFDNDLFVCEIYVDDIIFGSTNKAFCDEFSRIMTKRFEMSMMGELKFFLGLQIKQLKEGMFLCQTKYMQDMLKKFGMENAKPINTPMASKGHLDLYDESKKGKDVDQKLYRSMIGSLVYLCASRPDIMLSVCKCARFQANPKECHLVAVKRILRYLVHTPNLGLWYPKGSTLIFLAIPIRIMPVAKLIRRVHRGLANFLVGLWCLGGLRNKLVLHYPPPKPSMLEACCAQLLWMRQTLRDFGCEFSKIPLLCDNESAVKLANNPVQQARTKHIDIRHHFLRDHEPKGGIAIHHVSSENQLADIFTKP</sequence>
<keyword evidence="3" id="KW-1185">Reference proteome</keyword>
<protein>
    <recommendedName>
        <fullName evidence="1">Reverse transcriptase Ty1/copia-type domain-containing protein</fullName>
    </recommendedName>
</protein>